<protein>
    <recommendedName>
        <fullName evidence="3">Antitoxin VbhA domain-containing protein</fullName>
    </recommendedName>
</protein>
<evidence type="ECO:0000313" key="2">
    <source>
        <dbReference type="Proteomes" id="UP000295060"/>
    </source>
</evidence>
<sequence length="61" mass="6715">MDTFTAELHQRITSAREQLRTAQDTGDLDAERIYSGELDSLLRQALENGITVPSEGTGQHA</sequence>
<dbReference type="Proteomes" id="UP000295060">
    <property type="component" value="Unassembled WGS sequence"/>
</dbReference>
<accession>A0ABY2FJ29</accession>
<reference evidence="1 2" key="1">
    <citation type="submission" date="2019-03" db="EMBL/GenBank/DDBJ databases">
        <title>Genomic Encyclopedia of Type Strains, Phase III (KMG-III): the genomes of soil and plant-associated and newly described type strains.</title>
        <authorList>
            <person name="Whitman W."/>
        </authorList>
    </citation>
    <scope>NUCLEOTIDE SEQUENCE [LARGE SCALE GENOMIC DNA]</scope>
    <source>
        <strain evidence="1 2">VKMAc-2574</strain>
    </source>
</reference>
<evidence type="ECO:0000313" key="1">
    <source>
        <dbReference type="EMBL" id="TDW92789.1"/>
    </source>
</evidence>
<comment type="caution">
    <text evidence="1">The sequence shown here is derived from an EMBL/GenBank/DDBJ whole genome shotgun (WGS) entry which is preliminary data.</text>
</comment>
<name>A0ABY2FJ29_9ACTN</name>
<dbReference type="RefSeq" id="WP_134125681.1">
    <property type="nucleotide sequence ID" value="NZ_SODU01000001.1"/>
</dbReference>
<proteinExistence type="predicted"/>
<keyword evidence="2" id="KW-1185">Reference proteome</keyword>
<evidence type="ECO:0008006" key="3">
    <source>
        <dbReference type="Google" id="ProtNLM"/>
    </source>
</evidence>
<gene>
    <name evidence="1" type="ORF">EV137_0049</name>
</gene>
<dbReference type="EMBL" id="SODU01000001">
    <property type="protein sequence ID" value="TDW92789.1"/>
    <property type="molecule type" value="Genomic_DNA"/>
</dbReference>
<organism evidence="1 2">
    <name type="scientific">Kribbella pratensis</name>
    <dbReference type="NCBI Taxonomy" id="2512112"/>
    <lineage>
        <taxon>Bacteria</taxon>
        <taxon>Bacillati</taxon>
        <taxon>Actinomycetota</taxon>
        <taxon>Actinomycetes</taxon>
        <taxon>Propionibacteriales</taxon>
        <taxon>Kribbellaceae</taxon>
        <taxon>Kribbella</taxon>
    </lineage>
</organism>